<name>A0A4Y8NBJ5_9BURK</name>
<accession>A0A4Y8NBJ5</accession>
<evidence type="ECO:0000313" key="1">
    <source>
        <dbReference type="EMBL" id="TFE46923.1"/>
    </source>
</evidence>
<evidence type="ECO:0000313" key="2">
    <source>
        <dbReference type="Proteomes" id="UP000297385"/>
    </source>
</evidence>
<dbReference type="Proteomes" id="UP000297385">
    <property type="component" value="Unassembled WGS sequence"/>
</dbReference>
<dbReference type="EMBL" id="SNVI01000001">
    <property type="protein sequence ID" value="TFE46923.1"/>
    <property type="molecule type" value="Genomic_DNA"/>
</dbReference>
<comment type="caution">
    <text evidence="1">The sequence shown here is derived from an EMBL/GenBank/DDBJ whole genome shotgun (WGS) entry which is preliminary data.</text>
</comment>
<dbReference type="GeneID" id="97310585"/>
<dbReference type="RefSeq" id="WP_134458440.1">
    <property type="nucleotide sequence ID" value="NZ_JBHMFL010000122.1"/>
</dbReference>
<proteinExistence type="predicted"/>
<sequence>MSWLIDEFSERHRPAGNKKRRLFSKEVGLLMQRLRDLGDPMVDELSETDCQTFRAFPGVGPVKVETLIRRLRQIWRWANGEGLIDRECPWLARTQETQIRAELAELVARFLPENTLQTIRVMAVADPANRDGERQDRVSLSTAVRQAARDASQQMQRDGRPDLIPALRRAELAWFLDVYASNSAGVTSRAELLLGHARIEHVLELRAKARTRKKLITWVSDASDDNGQ</sequence>
<gene>
    <name evidence="1" type="ORF">E2553_18895</name>
</gene>
<dbReference type="AlphaFoldDB" id="A0A4Y8NBJ5"/>
<organism evidence="1 2">
    <name type="scientific">Paraburkholderia dipogonis</name>
    <dbReference type="NCBI Taxonomy" id="1211383"/>
    <lineage>
        <taxon>Bacteria</taxon>
        <taxon>Pseudomonadati</taxon>
        <taxon>Pseudomonadota</taxon>
        <taxon>Betaproteobacteria</taxon>
        <taxon>Burkholderiales</taxon>
        <taxon>Burkholderiaceae</taxon>
        <taxon>Paraburkholderia</taxon>
    </lineage>
</organism>
<protein>
    <submittedName>
        <fullName evidence="1">Uncharacterized protein</fullName>
    </submittedName>
</protein>
<reference evidence="1 2" key="1">
    <citation type="submission" date="2019-03" db="EMBL/GenBank/DDBJ databases">
        <title>Complete Genome Sequence of Paraburkholderia dipogonis ICMP 19430T, a Nitrogen-fixing Symbiont of the South African Invasive Legume Dipogon lignosus in New Zealand.</title>
        <authorList>
            <person name="De Meyer S.E."/>
        </authorList>
    </citation>
    <scope>NUCLEOTIDE SEQUENCE [LARGE SCALE GENOMIC DNA]</scope>
    <source>
        <strain evidence="1 2">ICMP 19430</strain>
    </source>
</reference>